<organism evidence="1 2">
    <name type="scientific">Bionectria ochroleuca</name>
    <name type="common">Gliocladium roseum</name>
    <dbReference type="NCBI Taxonomy" id="29856"/>
    <lineage>
        <taxon>Eukaryota</taxon>
        <taxon>Fungi</taxon>
        <taxon>Dikarya</taxon>
        <taxon>Ascomycota</taxon>
        <taxon>Pezizomycotina</taxon>
        <taxon>Sordariomycetes</taxon>
        <taxon>Hypocreomycetidae</taxon>
        <taxon>Hypocreales</taxon>
        <taxon>Bionectriaceae</taxon>
        <taxon>Clonostachys</taxon>
    </lineage>
</organism>
<proteinExistence type="predicted"/>
<gene>
    <name evidence="1" type="ORF">CLO192961_LOCUS248203</name>
</gene>
<comment type="caution">
    <text evidence="1">The sequence shown here is derived from an EMBL/GenBank/DDBJ whole genome shotgun (WGS) entry which is preliminary data.</text>
</comment>
<evidence type="ECO:0000313" key="1">
    <source>
        <dbReference type="EMBL" id="VUC28904.1"/>
    </source>
</evidence>
<keyword evidence="2" id="KW-1185">Reference proteome</keyword>
<evidence type="ECO:0008006" key="3">
    <source>
        <dbReference type="Google" id="ProtNLM"/>
    </source>
</evidence>
<accession>A0ABY6UFW3</accession>
<protein>
    <recommendedName>
        <fullName evidence="3">Helicase C-terminal domain-containing protein</fullName>
    </recommendedName>
</protein>
<dbReference type="EMBL" id="CABFNS010000795">
    <property type="protein sequence ID" value="VUC28904.1"/>
    <property type="molecule type" value="Genomic_DNA"/>
</dbReference>
<name>A0ABY6UFW3_BIOOC</name>
<sequence length="124" mass="13615">MSFPTKDRLAQARYMLWDSPKYTYVTASCMSSKQKGLRTLVLTNDPLTTRDKAVEAFNHDSSGVDVCVVSMALSALGLNFHHQCLRDIILEQAANVCVDENCSCPSPICAQLQFPQAAASVRNS</sequence>
<evidence type="ECO:0000313" key="2">
    <source>
        <dbReference type="Proteomes" id="UP000766486"/>
    </source>
</evidence>
<reference evidence="1 2" key="1">
    <citation type="submission" date="2019-06" db="EMBL/GenBank/DDBJ databases">
        <authorList>
            <person name="Broberg M."/>
        </authorList>
    </citation>
    <scope>NUCLEOTIDE SEQUENCE [LARGE SCALE GENOMIC DNA]</scope>
</reference>
<dbReference type="Proteomes" id="UP000766486">
    <property type="component" value="Unassembled WGS sequence"/>
</dbReference>